<evidence type="ECO:0000256" key="3">
    <source>
        <dbReference type="ARBA" id="ARBA00022801"/>
    </source>
</evidence>
<sequence>MDLTRRHALTGAAALTAAPLLSAHPAKAAAPVAGKQNASFYRYKVGDAEVTVISDGANTFPLGETFVLNAKKDEVNAALEKAFRPRDKMTIQFGPLVINTGGKLVVIDTGNGPGAFASSKGAVGQFSSNMAAAGIDPKSIDMVVISHFHGDHVNGLLTADNQLAFPNAEVLVPAAEWKYWMDDGEMSRAPAGRMEGLFKNNRRVFEAGLKKKVTPYEWGKDVAPGLLTVESIGHTPGHTSFVLSSGADKVFIQSDVTNDPDLFVRNPGWHLMFDQDPAQAEKTRRKVYDMIAADRMRVQGFHYPFPGLANIEKDGSGYRWVPAPWNSSI</sequence>
<evidence type="ECO:0000259" key="6">
    <source>
        <dbReference type="SMART" id="SM00849"/>
    </source>
</evidence>
<dbReference type="PANTHER" id="PTHR42978">
    <property type="entry name" value="QUORUM-QUENCHING LACTONASE YTNP-RELATED-RELATED"/>
    <property type="match status" value="1"/>
</dbReference>
<evidence type="ECO:0000313" key="8">
    <source>
        <dbReference type="Proteomes" id="UP000034832"/>
    </source>
</evidence>
<evidence type="ECO:0000256" key="4">
    <source>
        <dbReference type="ARBA" id="ARBA00022833"/>
    </source>
</evidence>
<proteinExistence type="inferred from homology"/>
<name>A0A4V6BFG1_9BRAD</name>
<evidence type="ECO:0000313" key="7">
    <source>
        <dbReference type="EMBL" id="TKT73163.1"/>
    </source>
</evidence>
<protein>
    <submittedName>
        <fullName evidence="7">MBL fold metallo-hydrolase</fullName>
    </submittedName>
</protein>
<organism evidence="7 8">
    <name type="scientific">Afipia massiliensis</name>
    <dbReference type="NCBI Taxonomy" id="211460"/>
    <lineage>
        <taxon>Bacteria</taxon>
        <taxon>Pseudomonadati</taxon>
        <taxon>Pseudomonadota</taxon>
        <taxon>Alphaproteobacteria</taxon>
        <taxon>Hyphomicrobiales</taxon>
        <taxon>Nitrobacteraceae</taxon>
        <taxon>Afipia</taxon>
    </lineage>
</organism>
<dbReference type="GO" id="GO:0046872">
    <property type="term" value="F:metal ion binding"/>
    <property type="evidence" value="ECO:0007669"/>
    <property type="project" value="UniProtKB-KW"/>
</dbReference>
<dbReference type="Pfam" id="PF00753">
    <property type="entry name" value="Lactamase_B"/>
    <property type="match status" value="1"/>
</dbReference>
<feature type="chain" id="PRO_5020608499" evidence="5">
    <location>
        <begin position="29"/>
        <end position="329"/>
    </location>
</feature>
<dbReference type="GO" id="GO:0016787">
    <property type="term" value="F:hydrolase activity"/>
    <property type="evidence" value="ECO:0007669"/>
    <property type="project" value="UniProtKB-KW"/>
</dbReference>
<dbReference type="InterPro" id="IPR036866">
    <property type="entry name" value="RibonucZ/Hydroxyglut_hydro"/>
</dbReference>
<evidence type="ECO:0000256" key="2">
    <source>
        <dbReference type="ARBA" id="ARBA00022723"/>
    </source>
</evidence>
<dbReference type="InterPro" id="IPR006311">
    <property type="entry name" value="TAT_signal"/>
</dbReference>
<dbReference type="SUPFAM" id="SSF56281">
    <property type="entry name" value="Metallo-hydrolase/oxidoreductase"/>
    <property type="match status" value="1"/>
</dbReference>
<dbReference type="AlphaFoldDB" id="A0A4V6BFG1"/>
<reference evidence="7" key="1">
    <citation type="submission" date="2019-04" db="EMBL/GenBank/DDBJ databases">
        <title>Whole genome sequencing of cave bacteria.</title>
        <authorList>
            <person name="Gan H.M."/>
            <person name="Barton H."/>
            <person name="Savka M.A."/>
        </authorList>
    </citation>
    <scope>NUCLEOTIDE SEQUENCE [LARGE SCALE GENOMIC DNA]</scope>
    <source>
        <strain evidence="7">LC387</strain>
    </source>
</reference>
<dbReference type="PANTHER" id="PTHR42978:SF6">
    <property type="entry name" value="QUORUM-QUENCHING LACTONASE YTNP-RELATED"/>
    <property type="match status" value="1"/>
</dbReference>
<comment type="similarity">
    <text evidence="1">Belongs to the metallo-beta-lactamase superfamily.</text>
</comment>
<keyword evidence="8" id="KW-1185">Reference proteome</keyword>
<gene>
    <name evidence="7" type="ORF">YH63_017990</name>
</gene>
<dbReference type="Proteomes" id="UP000034832">
    <property type="component" value="Unassembled WGS sequence"/>
</dbReference>
<dbReference type="InterPro" id="IPR001279">
    <property type="entry name" value="Metallo-B-lactamas"/>
</dbReference>
<feature type="signal peptide" evidence="5">
    <location>
        <begin position="1"/>
        <end position="28"/>
    </location>
</feature>
<feature type="domain" description="Metallo-beta-lactamase" evidence="6">
    <location>
        <begin position="91"/>
        <end position="302"/>
    </location>
</feature>
<dbReference type="OrthoDB" id="9773738at2"/>
<dbReference type="SMART" id="SM00849">
    <property type="entry name" value="Lactamase_B"/>
    <property type="match status" value="1"/>
</dbReference>
<dbReference type="RefSeq" id="WP_046826418.1">
    <property type="nucleotide sequence ID" value="NZ_LBIA02000001.1"/>
</dbReference>
<keyword evidence="3" id="KW-0378">Hydrolase</keyword>
<accession>A0A4V6BFG1</accession>
<keyword evidence="4" id="KW-0862">Zinc</keyword>
<dbReference type="InterPro" id="IPR051013">
    <property type="entry name" value="MBL_superfamily_lactonases"/>
</dbReference>
<dbReference type="CDD" id="cd07720">
    <property type="entry name" value="OPHC2-like_MBL-fold"/>
    <property type="match status" value="1"/>
</dbReference>
<dbReference type="PROSITE" id="PS51318">
    <property type="entry name" value="TAT"/>
    <property type="match status" value="1"/>
</dbReference>
<dbReference type="STRING" id="211460.YH63_01065"/>
<dbReference type="EMBL" id="LBIA02000001">
    <property type="protein sequence ID" value="TKT73163.1"/>
    <property type="molecule type" value="Genomic_DNA"/>
</dbReference>
<comment type="caution">
    <text evidence="7">The sequence shown here is derived from an EMBL/GenBank/DDBJ whole genome shotgun (WGS) entry which is preliminary data.</text>
</comment>
<evidence type="ECO:0000256" key="5">
    <source>
        <dbReference type="SAM" id="SignalP"/>
    </source>
</evidence>
<dbReference type="Gene3D" id="3.60.15.10">
    <property type="entry name" value="Ribonuclease Z/Hydroxyacylglutathione hydrolase-like"/>
    <property type="match status" value="1"/>
</dbReference>
<keyword evidence="2" id="KW-0479">Metal-binding</keyword>
<evidence type="ECO:0000256" key="1">
    <source>
        <dbReference type="ARBA" id="ARBA00007749"/>
    </source>
</evidence>
<keyword evidence="5" id="KW-0732">Signal</keyword>